<dbReference type="PANTHER" id="PTHR43130:SF2">
    <property type="entry name" value="DJ-1_PFPI DOMAIN-CONTAINING PROTEIN"/>
    <property type="match status" value="1"/>
</dbReference>
<organism evidence="2 3">
    <name type="scientific">Luedemannella flava</name>
    <dbReference type="NCBI Taxonomy" id="349316"/>
    <lineage>
        <taxon>Bacteria</taxon>
        <taxon>Bacillati</taxon>
        <taxon>Actinomycetota</taxon>
        <taxon>Actinomycetes</taxon>
        <taxon>Micromonosporales</taxon>
        <taxon>Micromonosporaceae</taxon>
        <taxon>Luedemannella</taxon>
    </lineage>
</organism>
<feature type="domain" description="DJ-1/PfpI" evidence="1">
    <location>
        <begin position="2"/>
        <end position="162"/>
    </location>
</feature>
<dbReference type="EMBL" id="BAAALT010000141">
    <property type="protein sequence ID" value="GAA1815958.1"/>
    <property type="molecule type" value="Genomic_DNA"/>
</dbReference>
<protein>
    <submittedName>
        <fullName evidence="2">DJ-1/PfpI family protein</fullName>
    </submittedName>
</protein>
<evidence type="ECO:0000259" key="1">
    <source>
        <dbReference type="Pfam" id="PF01965"/>
    </source>
</evidence>
<sequence length="209" mass="21500">MDIAILLYDKLTALDAVGPYEVLSRMPGATVRFVAREAGPIRADAGLGLHADLAFADLPHPDIVLVPGSSDPTGALSDPATLDWVRTAHATATWTLSVCSGSLILAAAGVLAGRRATSHWACMELLGAMGATPVEERVVTDGNVVTAAGVSAGIDLALRFVARLHGDDTARAAQLAIEYDPDPPFDVPSYPADEPLRQAAVALIGGAAA</sequence>
<dbReference type="CDD" id="cd03139">
    <property type="entry name" value="GATase1_PfpI_2"/>
    <property type="match status" value="1"/>
</dbReference>
<dbReference type="InterPro" id="IPR002818">
    <property type="entry name" value="DJ-1/PfpI"/>
</dbReference>
<reference evidence="2 3" key="1">
    <citation type="journal article" date="2019" name="Int. J. Syst. Evol. Microbiol.">
        <title>The Global Catalogue of Microorganisms (GCM) 10K type strain sequencing project: providing services to taxonomists for standard genome sequencing and annotation.</title>
        <authorList>
            <consortium name="The Broad Institute Genomics Platform"/>
            <consortium name="The Broad Institute Genome Sequencing Center for Infectious Disease"/>
            <person name="Wu L."/>
            <person name="Ma J."/>
        </authorList>
    </citation>
    <scope>NUCLEOTIDE SEQUENCE [LARGE SCALE GENOMIC DNA]</scope>
    <source>
        <strain evidence="2 3">JCM 13250</strain>
    </source>
</reference>
<dbReference type="Proteomes" id="UP001500218">
    <property type="component" value="Unassembled WGS sequence"/>
</dbReference>
<dbReference type="InterPro" id="IPR052158">
    <property type="entry name" value="INH-QAR"/>
</dbReference>
<gene>
    <name evidence="2" type="ORF">GCM10009682_41050</name>
</gene>
<dbReference type="Pfam" id="PF01965">
    <property type="entry name" value="DJ-1_PfpI"/>
    <property type="match status" value="1"/>
</dbReference>
<dbReference type="SUPFAM" id="SSF52317">
    <property type="entry name" value="Class I glutamine amidotransferase-like"/>
    <property type="match status" value="1"/>
</dbReference>
<dbReference type="InterPro" id="IPR029062">
    <property type="entry name" value="Class_I_gatase-like"/>
</dbReference>
<evidence type="ECO:0000313" key="2">
    <source>
        <dbReference type="EMBL" id="GAA1815958.1"/>
    </source>
</evidence>
<comment type="caution">
    <text evidence="2">The sequence shown here is derived from an EMBL/GenBank/DDBJ whole genome shotgun (WGS) entry which is preliminary data.</text>
</comment>
<dbReference type="RefSeq" id="WP_344134602.1">
    <property type="nucleotide sequence ID" value="NZ_BAAALT010000141.1"/>
</dbReference>
<name>A0ABN2M9L8_9ACTN</name>
<proteinExistence type="predicted"/>
<dbReference type="Gene3D" id="3.40.50.880">
    <property type="match status" value="1"/>
</dbReference>
<accession>A0ABN2M9L8</accession>
<evidence type="ECO:0000313" key="3">
    <source>
        <dbReference type="Proteomes" id="UP001500218"/>
    </source>
</evidence>
<dbReference type="PANTHER" id="PTHR43130">
    <property type="entry name" value="ARAC-FAMILY TRANSCRIPTIONAL REGULATOR"/>
    <property type="match status" value="1"/>
</dbReference>
<keyword evidence="3" id="KW-1185">Reference proteome</keyword>